<dbReference type="Pfam" id="PF24102">
    <property type="entry name" value="FLAD1_M"/>
    <property type="match status" value="1"/>
</dbReference>
<dbReference type="Proteomes" id="UP000694924">
    <property type="component" value="Unplaced"/>
</dbReference>
<reference evidence="4" key="1">
    <citation type="submission" date="2025-08" db="UniProtKB">
        <authorList>
            <consortium name="RefSeq"/>
        </authorList>
    </citation>
    <scope>IDENTIFICATION</scope>
    <source>
        <tissue evidence="4">Whole body</tissue>
    </source>
</reference>
<dbReference type="Gene3D" id="3.40.50.620">
    <property type="entry name" value="HUPs"/>
    <property type="match status" value="1"/>
</dbReference>
<dbReference type="Pfam" id="PF00994">
    <property type="entry name" value="MoCF_biosynth"/>
    <property type="match status" value="1"/>
</dbReference>
<dbReference type="InterPro" id="IPR036425">
    <property type="entry name" value="MoaB/Mog-like_dom_sf"/>
</dbReference>
<dbReference type="RefSeq" id="XP_015177322.1">
    <property type="nucleotide sequence ID" value="XM_015321836.1"/>
</dbReference>
<dbReference type="SMART" id="SM00852">
    <property type="entry name" value="MoCF_biosynth"/>
    <property type="match status" value="1"/>
</dbReference>
<dbReference type="InterPro" id="IPR056596">
    <property type="entry name" value="FLAD1_M"/>
</dbReference>
<comment type="similarity">
    <text evidence="1">In the N-terminal section; belongs to the MoaB/Mog family.</text>
</comment>
<dbReference type="Gene3D" id="3.40.980.10">
    <property type="entry name" value="MoaB/Mog-like domain"/>
    <property type="match status" value="1"/>
</dbReference>
<dbReference type="PANTHER" id="PTHR13939">
    <property type="entry name" value="NICOTINAMIDE-NUCLEOTIDE AMIDOHYDROLASE PNCC"/>
    <property type="match status" value="1"/>
</dbReference>
<organism evidence="3 4">
    <name type="scientific">Polistes dominula</name>
    <name type="common">European paper wasp</name>
    <name type="synonym">Vespa dominula</name>
    <dbReference type="NCBI Taxonomy" id="743375"/>
    <lineage>
        <taxon>Eukaryota</taxon>
        <taxon>Metazoa</taxon>
        <taxon>Ecdysozoa</taxon>
        <taxon>Arthropoda</taxon>
        <taxon>Hexapoda</taxon>
        <taxon>Insecta</taxon>
        <taxon>Pterygota</taxon>
        <taxon>Neoptera</taxon>
        <taxon>Endopterygota</taxon>
        <taxon>Hymenoptera</taxon>
        <taxon>Apocrita</taxon>
        <taxon>Aculeata</taxon>
        <taxon>Vespoidea</taxon>
        <taxon>Vespidae</taxon>
        <taxon>Polistinae</taxon>
        <taxon>Polistini</taxon>
        <taxon>Polistes</taxon>
    </lineage>
</organism>
<accession>A0ABM1IAT5</accession>
<dbReference type="InterPro" id="IPR050101">
    <property type="entry name" value="CinA"/>
</dbReference>
<protein>
    <submittedName>
        <fullName evidence="4">FAD synthase-like isoform X1</fullName>
    </submittedName>
</protein>
<dbReference type="InterPro" id="IPR014729">
    <property type="entry name" value="Rossmann-like_a/b/a_fold"/>
</dbReference>
<name>A0ABM1IAT5_POLDO</name>
<proteinExistence type="inferred from homology"/>
<dbReference type="InterPro" id="IPR001453">
    <property type="entry name" value="MoaB/Mog_dom"/>
</dbReference>
<keyword evidence="3" id="KW-1185">Reference proteome</keyword>
<dbReference type="CDD" id="cd00885">
    <property type="entry name" value="cinA"/>
    <property type="match status" value="1"/>
</dbReference>
<sequence length="476" mass="55180">MSKDEKIIVKCKMFHIRQCTLRSSVKFYQNLLQTWIHNSNEHPSAGLIIIGNEILKARVKDTNSHYACSLLYKCGVKVEKISVISDDVEEIKEEMKKFSRKYNHVITSGGIGPTHDDVTYEGLAKAFDDSLHYHPELVEIIKNQFGVINPTSPNYKMAYIPTKASLIFGRRKSVRYPCVTLENVYIFPGSPIFFEKSFGILHKELFSSNRYFAKDEIYLNAKEELFANALTLVSKEFPNVSFGSYPVSNNSYYKAFITIESTSIEQTNKAKQQLCNLIGPDLLVDYDNNSHIDSLTKFQNFLEKCQRSFIYKETLDKLIKTYQHQSEKIAIFLNSSIESQIIIHFVHLAHTVLHVHDKLQIVCFKLSEISKNDEQLIENIVKRYNVNICILESDLLHAMKKLRSVKPQLEILLVGTEEKKFSEALECQSRNEKKKEGEEEEEEEKAIRQLEITNPLHKWTQEDIRIFARFLSLPFR</sequence>
<evidence type="ECO:0000313" key="3">
    <source>
        <dbReference type="Proteomes" id="UP000694924"/>
    </source>
</evidence>
<evidence type="ECO:0000313" key="4">
    <source>
        <dbReference type="RefSeq" id="XP_015177322.1"/>
    </source>
</evidence>
<feature type="domain" description="MoaB/Mog" evidence="2">
    <location>
        <begin position="46"/>
        <end position="208"/>
    </location>
</feature>
<dbReference type="GeneID" id="107066846"/>
<evidence type="ECO:0000256" key="1">
    <source>
        <dbReference type="ARBA" id="ARBA00007589"/>
    </source>
</evidence>
<dbReference type="SUPFAM" id="SSF53218">
    <property type="entry name" value="Molybdenum cofactor biosynthesis proteins"/>
    <property type="match status" value="1"/>
</dbReference>
<gene>
    <name evidence="4" type="primary">LOC107066846</name>
</gene>
<evidence type="ECO:0000259" key="2">
    <source>
        <dbReference type="SMART" id="SM00852"/>
    </source>
</evidence>
<dbReference type="PANTHER" id="PTHR13939:SF0">
    <property type="entry name" value="NMN AMIDOHYDROLASE-LIKE PROTEIN YFAY"/>
    <property type="match status" value="1"/>
</dbReference>